<feature type="transmembrane region" description="Helical" evidence="1">
    <location>
        <begin position="20"/>
        <end position="38"/>
    </location>
</feature>
<accession>B4MV35</accession>
<dbReference type="STRING" id="7260.B4MV35"/>
<evidence type="ECO:0000313" key="3">
    <source>
        <dbReference type="Proteomes" id="UP000007798"/>
    </source>
</evidence>
<dbReference type="FunCoup" id="B4MV35">
    <property type="interactions" value="3"/>
</dbReference>
<dbReference type="HOGENOM" id="CLU_019238_0_0_1"/>
<evidence type="ECO:0008006" key="4">
    <source>
        <dbReference type="Google" id="ProtNLM"/>
    </source>
</evidence>
<sequence>MIFKVFKTMVSLGNKRYTRLWPLVVLLTLVVILIWRNLQQARTLTLPRISRKNFGKFLFLNDNETSSSGLSSTEDYPRDQLPEELPFLQPLIETRERSPRTLELQKLVNCRNRPLRFQRLQHGEYWLLQNLVIGSESQFMGCAESITYTTNGDYTFFDNLEMVAERWQAPISFAIHAPGYDLNSTLDAIQYVKNCLPGSHYINDYVTFHVYFSNLHMPVYVPLNEADVLNWPYKCMEENGTLATPPYTQVPREAMYKVKANLTYPINVGRNIARQASNTHFIFACDIELYPSVGFVEQFLDMVARNNSVLALDPKQPRRVYPLPVFEIEAGQHVPENKAELLDLYRNGLAQLFHAKVCPTCHKVPQQQLWMNRAPSVRDELKLFSMTLRRDKFRSWEPFYISDNTEPLFDERVTWEGQSNKRIQNFAMCLLGFEYHVLHPAFLVHSPGIKKQPSRKSGRLKYAKAMTKFIKSKIEPEYRILYGNTTGCTT</sequence>
<dbReference type="OrthoDB" id="9974378at2759"/>
<dbReference type="PANTHER" id="PTHR47412">
    <property type="entry name" value="FI01434P-RELATED"/>
    <property type="match status" value="1"/>
</dbReference>
<protein>
    <recommendedName>
        <fullName evidence="4">Beta-1,4-glucuronyltransferase 1</fullName>
    </recommendedName>
</protein>
<gene>
    <name evidence="2" type="primary">Dwil\GK15424</name>
    <name evidence="2" type="ORF">Dwil_GK15424</name>
</gene>
<keyword evidence="1" id="KW-1133">Transmembrane helix</keyword>
<dbReference type="AlphaFoldDB" id="B4MV35"/>
<name>B4MV35_DROWI</name>
<keyword evidence="1" id="KW-0812">Transmembrane</keyword>
<evidence type="ECO:0000256" key="1">
    <source>
        <dbReference type="SAM" id="Phobius"/>
    </source>
</evidence>
<dbReference type="PANTHER" id="PTHR47412:SF1">
    <property type="entry name" value="FI01434P-RELATED"/>
    <property type="match status" value="1"/>
</dbReference>
<reference evidence="2 3" key="1">
    <citation type="journal article" date="2007" name="Nature">
        <title>Evolution of genes and genomes on the Drosophila phylogeny.</title>
        <authorList>
            <consortium name="Drosophila 12 Genomes Consortium"/>
            <person name="Clark A.G."/>
            <person name="Eisen M.B."/>
            <person name="Smith D.R."/>
            <person name="Bergman C.M."/>
            <person name="Oliver B."/>
            <person name="Markow T.A."/>
            <person name="Kaufman T.C."/>
            <person name="Kellis M."/>
            <person name="Gelbart W."/>
            <person name="Iyer V.N."/>
            <person name="Pollard D.A."/>
            <person name="Sackton T.B."/>
            <person name="Larracuente A.M."/>
            <person name="Singh N.D."/>
            <person name="Abad J.P."/>
            <person name="Abt D.N."/>
            <person name="Adryan B."/>
            <person name="Aguade M."/>
            <person name="Akashi H."/>
            <person name="Anderson W.W."/>
            <person name="Aquadro C.F."/>
            <person name="Ardell D.H."/>
            <person name="Arguello R."/>
            <person name="Artieri C.G."/>
            <person name="Barbash D.A."/>
            <person name="Barker D."/>
            <person name="Barsanti P."/>
            <person name="Batterham P."/>
            <person name="Batzoglou S."/>
            <person name="Begun D."/>
            <person name="Bhutkar A."/>
            <person name="Blanco E."/>
            <person name="Bosak S.A."/>
            <person name="Bradley R.K."/>
            <person name="Brand A.D."/>
            <person name="Brent M.R."/>
            <person name="Brooks A.N."/>
            <person name="Brown R.H."/>
            <person name="Butlin R.K."/>
            <person name="Caggese C."/>
            <person name="Calvi B.R."/>
            <person name="Bernardo de Carvalho A."/>
            <person name="Caspi A."/>
            <person name="Castrezana S."/>
            <person name="Celniker S.E."/>
            <person name="Chang J.L."/>
            <person name="Chapple C."/>
            <person name="Chatterji S."/>
            <person name="Chinwalla A."/>
            <person name="Civetta A."/>
            <person name="Clifton S.W."/>
            <person name="Comeron J.M."/>
            <person name="Costello J.C."/>
            <person name="Coyne J.A."/>
            <person name="Daub J."/>
            <person name="David R.G."/>
            <person name="Delcher A.L."/>
            <person name="Delehaunty K."/>
            <person name="Do C.B."/>
            <person name="Ebling H."/>
            <person name="Edwards K."/>
            <person name="Eickbush T."/>
            <person name="Evans J.D."/>
            <person name="Filipski A."/>
            <person name="Findeiss S."/>
            <person name="Freyhult E."/>
            <person name="Fulton L."/>
            <person name="Fulton R."/>
            <person name="Garcia A.C."/>
            <person name="Gardiner A."/>
            <person name="Garfield D.A."/>
            <person name="Garvin B.E."/>
            <person name="Gibson G."/>
            <person name="Gilbert D."/>
            <person name="Gnerre S."/>
            <person name="Godfrey J."/>
            <person name="Good R."/>
            <person name="Gotea V."/>
            <person name="Gravely B."/>
            <person name="Greenberg A.J."/>
            <person name="Griffiths-Jones S."/>
            <person name="Gross S."/>
            <person name="Guigo R."/>
            <person name="Gustafson E.A."/>
            <person name="Haerty W."/>
            <person name="Hahn M.W."/>
            <person name="Halligan D.L."/>
            <person name="Halpern A.L."/>
            <person name="Halter G.M."/>
            <person name="Han M.V."/>
            <person name="Heger A."/>
            <person name="Hillier L."/>
            <person name="Hinrichs A.S."/>
            <person name="Holmes I."/>
            <person name="Hoskins R.A."/>
            <person name="Hubisz M.J."/>
            <person name="Hultmark D."/>
            <person name="Huntley M.A."/>
            <person name="Jaffe D.B."/>
            <person name="Jagadeeshan S."/>
            <person name="Jeck W.R."/>
            <person name="Johnson J."/>
            <person name="Jones C.D."/>
            <person name="Jordan W.C."/>
            <person name="Karpen G.H."/>
            <person name="Kataoka E."/>
            <person name="Keightley P.D."/>
            <person name="Kheradpour P."/>
            <person name="Kirkness E.F."/>
            <person name="Koerich L.B."/>
            <person name="Kristiansen K."/>
            <person name="Kudrna D."/>
            <person name="Kulathinal R.J."/>
            <person name="Kumar S."/>
            <person name="Kwok R."/>
            <person name="Lander E."/>
            <person name="Langley C.H."/>
            <person name="Lapoint R."/>
            <person name="Lazzaro B.P."/>
            <person name="Lee S.J."/>
            <person name="Levesque L."/>
            <person name="Li R."/>
            <person name="Lin C.F."/>
            <person name="Lin M.F."/>
            <person name="Lindblad-Toh K."/>
            <person name="Llopart A."/>
            <person name="Long M."/>
            <person name="Low L."/>
            <person name="Lozovsky E."/>
            <person name="Lu J."/>
            <person name="Luo M."/>
            <person name="Machado C.A."/>
            <person name="Makalowski W."/>
            <person name="Marzo M."/>
            <person name="Matsuda M."/>
            <person name="Matzkin L."/>
            <person name="McAllister B."/>
            <person name="McBride C.S."/>
            <person name="McKernan B."/>
            <person name="McKernan K."/>
            <person name="Mendez-Lago M."/>
            <person name="Minx P."/>
            <person name="Mollenhauer M.U."/>
            <person name="Montooth K."/>
            <person name="Mount S.M."/>
            <person name="Mu X."/>
            <person name="Myers E."/>
            <person name="Negre B."/>
            <person name="Newfeld S."/>
            <person name="Nielsen R."/>
            <person name="Noor M.A."/>
            <person name="O'Grady P."/>
            <person name="Pachter L."/>
            <person name="Papaceit M."/>
            <person name="Parisi M.J."/>
            <person name="Parisi M."/>
            <person name="Parts L."/>
            <person name="Pedersen J.S."/>
            <person name="Pesole G."/>
            <person name="Phillippy A.M."/>
            <person name="Ponting C.P."/>
            <person name="Pop M."/>
            <person name="Porcelli D."/>
            <person name="Powell J.R."/>
            <person name="Prohaska S."/>
            <person name="Pruitt K."/>
            <person name="Puig M."/>
            <person name="Quesneville H."/>
            <person name="Ram K.R."/>
            <person name="Rand D."/>
            <person name="Rasmussen M.D."/>
            <person name="Reed L.K."/>
            <person name="Reenan R."/>
            <person name="Reily A."/>
            <person name="Remington K.A."/>
            <person name="Rieger T.T."/>
            <person name="Ritchie M.G."/>
            <person name="Robin C."/>
            <person name="Rogers Y.H."/>
            <person name="Rohde C."/>
            <person name="Rozas J."/>
            <person name="Rubenfield M.J."/>
            <person name="Ruiz A."/>
            <person name="Russo S."/>
            <person name="Salzberg S.L."/>
            <person name="Sanchez-Gracia A."/>
            <person name="Saranga D.J."/>
            <person name="Sato H."/>
            <person name="Schaeffer S.W."/>
            <person name="Schatz M.C."/>
            <person name="Schlenke T."/>
            <person name="Schwartz R."/>
            <person name="Segarra C."/>
            <person name="Singh R.S."/>
            <person name="Sirot L."/>
            <person name="Sirota M."/>
            <person name="Sisneros N.B."/>
            <person name="Smith C.D."/>
            <person name="Smith T.F."/>
            <person name="Spieth J."/>
            <person name="Stage D.E."/>
            <person name="Stark A."/>
            <person name="Stephan W."/>
            <person name="Strausberg R.L."/>
            <person name="Strempel S."/>
            <person name="Sturgill D."/>
            <person name="Sutton G."/>
            <person name="Sutton G.G."/>
            <person name="Tao W."/>
            <person name="Teichmann S."/>
            <person name="Tobari Y.N."/>
            <person name="Tomimura Y."/>
            <person name="Tsolas J.M."/>
            <person name="Valente V.L."/>
            <person name="Venter E."/>
            <person name="Venter J.C."/>
            <person name="Vicario S."/>
            <person name="Vieira F.G."/>
            <person name="Vilella A.J."/>
            <person name="Villasante A."/>
            <person name="Walenz B."/>
            <person name="Wang J."/>
            <person name="Wasserman M."/>
            <person name="Watts T."/>
            <person name="Wilson D."/>
            <person name="Wilson R.K."/>
            <person name="Wing R.A."/>
            <person name="Wolfner M.F."/>
            <person name="Wong A."/>
            <person name="Wong G.K."/>
            <person name="Wu C.I."/>
            <person name="Wu G."/>
            <person name="Yamamoto D."/>
            <person name="Yang H.P."/>
            <person name="Yang S.P."/>
            <person name="Yorke J.A."/>
            <person name="Yoshida K."/>
            <person name="Zdobnov E."/>
            <person name="Zhang P."/>
            <person name="Zhang Y."/>
            <person name="Zimin A.V."/>
            <person name="Baldwin J."/>
            <person name="Abdouelleil A."/>
            <person name="Abdulkadir J."/>
            <person name="Abebe A."/>
            <person name="Abera B."/>
            <person name="Abreu J."/>
            <person name="Acer S.C."/>
            <person name="Aftuck L."/>
            <person name="Alexander A."/>
            <person name="An P."/>
            <person name="Anderson E."/>
            <person name="Anderson S."/>
            <person name="Arachi H."/>
            <person name="Azer M."/>
            <person name="Bachantsang P."/>
            <person name="Barry A."/>
            <person name="Bayul T."/>
            <person name="Berlin A."/>
            <person name="Bessette D."/>
            <person name="Bloom T."/>
            <person name="Blye J."/>
            <person name="Boguslavskiy L."/>
            <person name="Bonnet C."/>
            <person name="Boukhgalter B."/>
            <person name="Bourzgui I."/>
            <person name="Brown A."/>
            <person name="Cahill P."/>
            <person name="Channer S."/>
            <person name="Cheshatsang Y."/>
            <person name="Chuda L."/>
            <person name="Citroen M."/>
            <person name="Collymore A."/>
            <person name="Cooke P."/>
            <person name="Costello M."/>
            <person name="D'Aco K."/>
            <person name="Daza R."/>
            <person name="De Haan G."/>
            <person name="DeGray S."/>
            <person name="DeMaso C."/>
            <person name="Dhargay N."/>
            <person name="Dooley K."/>
            <person name="Dooley E."/>
            <person name="Doricent M."/>
            <person name="Dorje P."/>
            <person name="Dorjee K."/>
            <person name="Dupes A."/>
            <person name="Elong R."/>
            <person name="Falk J."/>
            <person name="Farina A."/>
            <person name="Faro S."/>
            <person name="Ferguson D."/>
            <person name="Fisher S."/>
            <person name="Foley C.D."/>
            <person name="Franke A."/>
            <person name="Friedrich D."/>
            <person name="Gadbois L."/>
            <person name="Gearin G."/>
            <person name="Gearin C.R."/>
            <person name="Giannoukos G."/>
            <person name="Goode T."/>
            <person name="Graham J."/>
            <person name="Grandbois E."/>
            <person name="Grewal S."/>
            <person name="Gyaltsen K."/>
            <person name="Hafez N."/>
            <person name="Hagos B."/>
            <person name="Hall J."/>
            <person name="Henson C."/>
            <person name="Hollinger A."/>
            <person name="Honan T."/>
            <person name="Huard M.D."/>
            <person name="Hughes L."/>
            <person name="Hurhula B."/>
            <person name="Husby M.E."/>
            <person name="Kamat A."/>
            <person name="Kanga B."/>
            <person name="Kashin S."/>
            <person name="Khazanovich D."/>
            <person name="Kisner P."/>
            <person name="Lance K."/>
            <person name="Lara M."/>
            <person name="Lee W."/>
            <person name="Lennon N."/>
            <person name="Letendre F."/>
            <person name="LeVine R."/>
            <person name="Lipovsky A."/>
            <person name="Liu X."/>
            <person name="Liu J."/>
            <person name="Liu S."/>
            <person name="Lokyitsang T."/>
            <person name="Lokyitsang Y."/>
            <person name="Lubonja R."/>
            <person name="Lui A."/>
            <person name="MacDonald P."/>
            <person name="Magnisalis V."/>
            <person name="Maru K."/>
            <person name="Matthews C."/>
            <person name="McCusker W."/>
            <person name="McDonough S."/>
            <person name="Mehta T."/>
            <person name="Meldrim J."/>
            <person name="Meneus L."/>
            <person name="Mihai O."/>
            <person name="Mihalev A."/>
            <person name="Mihova T."/>
            <person name="Mittelman R."/>
            <person name="Mlenga V."/>
            <person name="Montmayeur A."/>
            <person name="Mulrain L."/>
            <person name="Navidi A."/>
            <person name="Naylor J."/>
            <person name="Negash T."/>
            <person name="Nguyen T."/>
            <person name="Nguyen N."/>
            <person name="Nicol R."/>
            <person name="Norbu C."/>
            <person name="Norbu N."/>
            <person name="Novod N."/>
            <person name="O'Neill B."/>
            <person name="Osman S."/>
            <person name="Markiewicz E."/>
            <person name="Oyono O.L."/>
            <person name="Patti C."/>
            <person name="Phunkhang P."/>
            <person name="Pierre F."/>
            <person name="Priest M."/>
            <person name="Raghuraman S."/>
            <person name="Rege F."/>
            <person name="Reyes R."/>
            <person name="Rise C."/>
            <person name="Rogov P."/>
            <person name="Ross K."/>
            <person name="Ryan E."/>
            <person name="Settipalli S."/>
            <person name="Shea T."/>
            <person name="Sherpa N."/>
            <person name="Shi L."/>
            <person name="Shih D."/>
            <person name="Sparrow T."/>
            <person name="Spaulding J."/>
            <person name="Stalker J."/>
            <person name="Stange-Thomann N."/>
            <person name="Stavropoulos S."/>
            <person name="Stone C."/>
            <person name="Strader C."/>
            <person name="Tesfaye S."/>
            <person name="Thomson T."/>
            <person name="Thoulutsang Y."/>
            <person name="Thoulutsang D."/>
            <person name="Topham K."/>
            <person name="Topping I."/>
            <person name="Tsamla T."/>
            <person name="Vassiliev H."/>
            <person name="Vo A."/>
            <person name="Wangchuk T."/>
            <person name="Wangdi T."/>
            <person name="Weiand M."/>
            <person name="Wilkinson J."/>
            <person name="Wilson A."/>
            <person name="Yadav S."/>
            <person name="Young G."/>
            <person name="Yu Q."/>
            <person name="Zembek L."/>
            <person name="Zhong D."/>
            <person name="Zimmer A."/>
            <person name="Zwirko Z."/>
            <person name="Jaffe D.B."/>
            <person name="Alvarez P."/>
            <person name="Brockman W."/>
            <person name="Butler J."/>
            <person name="Chin C."/>
            <person name="Gnerre S."/>
            <person name="Grabherr M."/>
            <person name="Kleber M."/>
            <person name="Mauceli E."/>
            <person name="MacCallum I."/>
        </authorList>
    </citation>
    <scope>NUCLEOTIDE SEQUENCE [LARGE SCALE GENOMIC DNA]</scope>
    <source>
        <strain evidence="3">Tucson 14030-0811.24</strain>
    </source>
</reference>
<dbReference type="InParanoid" id="B4MV35"/>
<dbReference type="Proteomes" id="UP000007798">
    <property type="component" value="Unassembled WGS sequence"/>
</dbReference>
<dbReference type="EMBL" id="CH963857">
    <property type="protein sequence ID" value="EDW76380.2"/>
    <property type="molecule type" value="Genomic_DNA"/>
</dbReference>
<evidence type="ECO:0000313" key="2">
    <source>
        <dbReference type="EMBL" id="EDW76380.2"/>
    </source>
</evidence>
<keyword evidence="1" id="KW-0472">Membrane</keyword>
<keyword evidence="3" id="KW-1185">Reference proteome</keyword>
<proteinExistence type="predicted"/>
<dbReference type="Pfam" id="PF13896">
    <property type="entry name" value="Glyco_transf_49"/>
    <property type="match status" value="1"/>
</dbReference>
<organism evidence="2 3">
    <name type="scientific">Drosophila willistoni</name>
    <name type="common">Fruit fly</name>
    <dbReference type="NCBI Taxonomy" id="7260"/>
    <lineage>
        <taxon>Eukaryota</taxon>
        <taxon>Metazoa</taxon>
        <taxon>Ecdysozoa</taxon>
        <taxon>Arthropoda</taxon>
        <taxon>Hexapoda</taxon>
        <taxon>Insecta</taxon>
        <taxon>Pterygota</taxon>
        <taxon>Neoptera</taxon>
        <taxon>Endopterygota</taxon>
        <taxon>Diptera</taxon>
        <taxon>Brachycera</taxon>
        <taxon>Muscomorpha</taxon>
        <taxon>Ephydroidea</taxon>
        <taxon>Drosophilidae</taxon>
        <taxon>Drosophila</taxon>
        <taxon>Sophophora</taxon>
    </lineage>
</organism>
<dbReference type="eggNOG" id="KOG3765">
    <property type="taxonomic scope" value="Eukaryota"/>
</dbReference>